<dbReference type="Proteomes" id="UP000703269">
    <property type="component" value="Unassembled WGS sequence"/>
</dbReference>
<dbReference type="Pfam" id="PF26138">
    <property type="entry name" value="DUF8040"/>
    <property type="match status" value="1"/>
</dbReference>
<dbReference type="InterPro" id="IPR058353">
    <property type="entry name" value="DUF8040"/>
</dbReference>
<keyword evidence="3" id="KW-1185">Reference proteome</keyword>
<dbReference type="AlphaFoldDB" id="A0A9P3GT93"/>
<evidence type="ECO:0000259" key="1">
    <source>
        <dbReference type="Pfam" id="PF26138"/>
    </source>
</evidence>
<gene>
    <name evidence="2" type="ORF">PsYK624_169000</name>
</gene>
<evidence type="ECO:0000313" key="2">
    <source>
        <dbReference type="EMBL" id="GJF00607.1"/>
    </source>
</evidence>
<protein>
    <recommendedName>
        <fullName evidence="1">DUF8040 domain-containing protein</fullName>
    </recommendedName>
</protein>
<reference evidence="2 3" key="1">
    <citation type="submission" date="2021-08" db="EMBL/GenBank/DDBJ databases">
        <title>Draft Genome Sequence of Phanerochaete sordida strain YK-624.</title>
        <authorList>
            <person name="Mori T."/>
            <person name="Dohra H."/>
            <person name="Suzuki T."/>
            <person name="Kawagishi H."/>
            <person name="Hirai H."/>
        </authorList>
    </citation>
    <scope>NUCLEOTIDE SEQUENCE [LARGE SCALE GENOMIC DNA]</scope>
    <source>
        <strain evidence="2 3">YK-624</strain>
    </source>
</reference>
<feature type="domain" description="DUF8040" evidence="1">
    <location>
        <begin position="1"/>
        <end position="39"/>
    </location>
</feature>
<name>A0A9P3GT93_9APHY</name>
<accession>A0A9P3GT93</accession>
<evidence type="ECO:0000313" key="3">
    <source>
        <dbReference type="Proteomes" id="UP000703269"/>
    </source>
</evidence>
<proteinExistence type="predicted"/>
<organism evidence="2 3">
    <name type="scientific">Phanerochaete sordida</name>
    <dbReference type="NCBI Taxonomy" id="48140"/>
    <lineage>
        <taxon>Eukaryota</taxon>
        <taxon>Fungi</taxon>
        <taxon>Dikarya</taxon>
        <taxon>Basidiomycota</taxon>
        <taxon>Agaricomycotina</taxon>
        <taxon>Agaricomycetes</taxon>
        <taxon>Polyporales</taxon>
        <taxon>Phanerochaetaceae</taxon>
        <taxon>Phanerochaete</taxon>
    </lineage>
</organism>
<comment type="caution">
    <text evidence="2">The sequence shown here is derived from an EMBL/GenBank/DDBJ whole genome shotgun (WGS) entry which is preliminary data.</text>
</comment>
<dbReference type="OrthoDB" id="1681765at2759"/>
<sequence length="66" mass="7485">MFLFFGRSAANQQSLGERFQHSKDTISHYINEVLEHVMKPAFIAPLIRLPTPGSALPSHIIHNPKF</sequence>
<dbReference type="EMBL" id="BPQB01000172">
    <property type="protein sequence ID" value="GJF00607.1"/>
    <property type="molecule type" value="Genomic_DNA"/>
</dbReference>